<evidence type="ECO:0000259" key="12">
    <source>
        <dbReference type="PROSITE" id="PS51755"/>
    </source>
</evidence>
<dbReference type="SMART" id="SM00862">
    <property type="entry name" value="Trans_reg_C"/>
    <property type="match status" value="1"/>
</dbReference>
<dbReference type="InterPro" id="IPR001789">
    <property type="entry name" value="Sig_transdc_resp-reg_receiver"/>
</dbReference>
<keyword evidence="3 8" id="KW-0597">Phosphoprotein</keyword>
<dbReference type="SUPFAM" id="SSF46894">
    <property type="entry name" value="C-terminal effector domain of the bipartite response regulators"/>
    <property type="match status" value="1"/>
</dbReference>
<dbReference type="InterPro" id="IPR016032">
    <property type="entry name" value="Sig_transdc_resp-reg_C-effctor"/>
</dbReference>
<evidence type="ECO:0000313" key="13">
    <source>
        <dbReference type="EMBL" id="XDQ80444.1"/>
    </source>
</evidence>
<dbReference type="GO" id="GO:0042802">
    <property type="term" value="F:identical protein binding"/>
    <property type="evidence" value="ECO:0007669"/>
    <property type="project" value="UniProtKB-ARBA"/>
</dbReference>
<dbReference type="GO" id="GO:0045893">
    <property type="term" value="P:positive regulation of DNA-templated transcription"/>
    <property type="evidence" value="ECO:0007669"/>
    <property type="project" value="UniProtKB-ARBA"/>
</dbReference>
<keyword evidence="7" id="KW-0804">Transcription</keyword>
<dbReference type="EMBL" id="CP163445">
    <property type="protein sequence ID" value="XDQ80444.1"/>
    <property type="molecule type" value="Genomic_DNA"/>
</dbReference>
<reference evidence="13" key="1">
    <citation type="submission" date="2024-07" db="EMBL/GenBank/DDBJ databases">
        <authorList>
            <person name="Yu S.T."/>
        </authorList>
    </citation>
    <scope>NUCLEOTIDE SEQUENCE</scope>
    <source>
        <strain evidence="13">Y1</strain>
    </source>
</reference>
<dbReference type="Gene3D" id="1.10.10.10">
    <property type="entry name" value="Winged helix-like DNA-binding domain superfamily/Winged helix DNA-binding domain"/>
    <property type="match status" value="1"/>
</dbReference>
<dbReference type="GO" id="GO:0000156">
    <property type="term" value="F:phosphorelay response regulator activity"/>
    <property type="evidence" value="ECO:0007669"/>
    <property type="project" value="TreeGrafter"/>
</dbReference>
<dbReference type="Pfam" id="PF00486">
    <property type="entry name" value="Trans_reg_C"/>
    <property type="match status" value="1"/>
</dbReference>
<feature type="domain" description="OmpR/PhoB-type" evidence="12">
    <location>
        <begin position="147"/>
        <end position="246"/>
    </location>
</feature>
<evidence type="ECO:0000256" key="8">
    <source>
        <dbReference type="PROSITE-ProRule" id="PRU00169"/>
    </source>
</evidence>
<feature type="region of interest" description="Disordered" evidence="10">
    <location>
        <begin position="1"/>
        <end position="24"/>
    </location>
</feature>
<evidence type="ECO:0000256" key="9">
    <source>
        <dbReference type="PROSITE-ProRule" id="PRU01091"/>
    </source>
</evidence>
<sequence>MSERHERSEQRERSERSERTTGHREILIVDDEPALLRTLRINLSARQYAVRTAATGGEALDRAAHSLPDAVLLDLGLPDLDGMDVLRGLRTRSAMPIIVLSGRADAADKVGALDAGADDYLTKPFLMDELLARLRAVLRRPTGGAPPGRPVLGDHTVDLAATTVTGPNGAVRLTPTEWRILALLLANPGRLVPGRQILREVWGPAQEARGNYLRVYLAGLRRKLERDPARPRHLITEPGIGYRYEP</sequence>
<dbReference type="Gene3D" id="6.10.250.690">
    <property type="match status" value="1"/>
</dbReference>
<evidence type="ECO:0000256" key="5">
    <source>
        <dbReference type="ARBA" id="ARBA00023015"/>
    </source>
</evidence>
<dbReference type="RefSeq" id="WP_369183831.1">
    <property type="nucleotide sequence ID" value="NZ_CP163445.1"/>
</dbReference>
<evidence type="ECO:0000256" key="1">
    <source>
        <dbReference type="ARBA" id="ARBA00004496"/>
    </source>
</evidence>
<dbReference type="PANTHER" id="PTHR48111:SF50">
    <property type="entry name" value="KDP OPERON TRANSCRIPTIONAL REGULATORY PROTEIN KDPE"/>
    <property type="match status" value="1"/>
</dbReference>
<dbReference type="AlphaFoldDB" id="A0AB39TMV9"/>
<evidence type="ECO:0000256" key="10">
    <source>
        <dbReference type="SAM" id="MobiDB-lite"/>
    </source>
</evidence>
<dbReference type="PROSITE" id="PS51755">
    <property type="entry name" value="OMPR_PHOB"/>
    <property type="match status" value="1"/>
</dbReference>
<feature type="DNA-binding region" description="OmpR/PhoB-type" evidence="9">
    <location>
        <begin position="147"/>
        <end position="246"/>
    </location>
</feature>
<dbReference type="Pfam" id="PF00072">
    <property type="entry name" value="Response_reg"/>
    <property type="match status" value="1"/>
</dbReference>
<comment type="subcellular location">
    <subcellularLocation>
        <location evidence="1">Cytoplasm</location>
    </subcellularLocation>
</comment>
<feature type="domain" description="Response regulatory" evidence="11">
    <location>
        <begin position="25"/>
        <end position="138"/>
    </location>
</feature>
<dbReference type="InterPro" id="IPR039420">
    <property type="entry name" value="WalR-like"/>
</dbReference>
<dbReference type="CDD" id="cd00383">
    <property type="entry name" value="trans_reg_C"/>
    <property type="match status" value="1"/>
</dbReference>
<keyword evidence="5" id="KW-0805">Transcription regulation</keyword>
<protein>
    <submittedName>
        <fullName evidence="13">Response regulator</fullName>
    </submittedName>
</protein>
<feature type="modified residue" description="4-aspartylphosphate" evidence="8">
    <location>
        <position position="74"/>
    </location>
</feature>
<evidence type="ECO:0000256" key="2">
    <source>
        <dbReference type="ARBA" id="ARBA00022490"/>
    </source>
</evidence>
<evidence type="ECO:0000259" key="11">
    <source>
        <dbReference type="PROSITE" id="PS50110"/>
    </source>
</evidence>
<evidence type="ECO:0000256" key="3">
    <source>
        <dbReference type="ARBA" id="ARBA00022553"/>
    </source>
</evidence>
<keyword evidence="6 9" id="KW-0238">DNA-binding</keyword>
<name>A0AB39TMV9_9ACTN</name>
<organism evidence="13">
    <name type="scientific">Streptomyces sp. Y1</name>
    <dbReference type="NCBI Taxonomy" id="3238634"/>
    <lineage>
        <taxon>Bacteria</taxon>
        <taxon>Bacillati</taxon>
        <taxon>Actinomycetota</taxon>
        <taxon>Actinomycetes</taxon>
        <taxon>Kitasatosporales</taxon>
        <taxon>Streptomycetaceae</taxon>
        <taxon>Streptomyces</taxon>
    </lineage>
</organism>
<dbReference type="InterPro" id="IPR001867">
    <property type="entry name" value="OmpR/PhoB-type_DNA-bd"/>
</dbReference>
<accession>A0AB39TMV9</accession>
<dbReference type="FunFam" id="3.40.50.2300:FF:000021">
    <property type="entry name" value="Two-component system response regulator KdpE"/>
    <property type="match status" value="1"/>
</dbReference>
<dbReference type="PROSITE" id="PS50110">
    <property type="entry name" value="RESPONSE_REGULATORY"/>
    <property type="match status" value="1"/>
</dbReference>
<keyword evidence="2" id="KW-0963">Cytoplasm</keyword>
<proteinExistence type="predicted"/>
<keyword evidence="4" id="KW-0902">Two-component regulatory system</keyword>
<dbReference type="InterPro" id="IPR036388">
    <property type="entry name" value="WH-like_DNA-bd_sf"/>
</dbReference>
<dbReference type="InterPro" id="IPR011006">
    <property type="entry name" value="CheY-like_superfamily"/>
</dbReference>
<dbReference type="SMART" id="SM00448">
    <property type="entry name" value="REC"/>
    <property type="match status" value="1"/>
</dbReference>
<dbReference type="GO" id="GO:0005829">
    <property type="term" value="C:cytosol"/>
    <property type="evidence" value="ECO:0007669"/>
    <property type="project" value="TreeGrafter"/>
</dbReference>
<evidence type="ECO:0000256" key="7">
    <source>
        <dbReference type="ARBA" id="ARBA00023163"/>
    </source>
</evidence>
<evidence type="ECO:0000256" key="6">
    <source>
        <dbReference type="ARBA" id="ARBA00023125"/>
    </source>
</evidence>
<dbReference type="PANTHER" id="PTHR48111">
    <property type="entry name" value="REGULATOR OF RPOS"/>
    <property type="match status" value="1"/>
</dbReference>
<dbReference type="Gene3D" id="3.40.50.2300">
    <property type="match status" value="1"/>
</dbReference>
<dbReference type="SUPFAM" id="SSF52172">
    <property type="entry name" value="CheY-like"/>
    <property type="match status" value="1"/>
</dbReference>
<dbReference type="GO" id="GO:0000987">
    <property type="term" value="F:cis-regulatory region sequence-specific DNA binding"/>
    <property type="evidence" value="ECO:0007669"/>
    <property type="project" value="UniProtKB-ARBA"/>
</dbReference>
<dbReference type="GO" id="GO:0032993">
    <property type="term" value="C:protein-DNA complex"/>
    <property type="evidence" value="ECO:0007669"/>
    <property type="project" value="TreeGrafter"/>
</dbReference>
<evidence type="ECO:0000256" key="4">
    <source>
        <dbReference type="ARBA" id="ARBA00023012"/>
    </source>
</evidence>
<gene>
    <name evidence="13" type="ORF">AB2U05_19220</name>
</gene>